<dbReference type="PANTHER" id="PTHR46060:SF1">
    <property type="entry name" value="MARINER MOS1 TRANSPOSASE-LIKE PROTEIN"/>
    <property type="match status" value="1"/>
</dbReference>
<feature type="transmembrane region" description="Helical" evidence="7">
    <location>
        <begin position="281"/>
        <end position="302"/>
    </location>
</feature>
<keyword evidence="10" id="KW-1185">Reference proteome</keyword>
<keyword evidence="3 6" id="KW-0812">Transmembrane</keyword>
<dbReference type="Proteomes" id="UP001235939">
    <property type="component" value="Chromosome 09"/>
</dbReference>
<evidence type="ECO:0000313" key="9">
    <source>
        <dbReference type="EMBL" id="UYV72427.1"/>
    </source>
</evidence>
<evidence type="ECO:0000256" key="5">
    <source>
        <dbReference type="ARBA" id="ARBA00023136"/>
    </source>
</evidence>
<dbReference type="InterPro" id="IPR052709">
    <property type="entry name" value="Transposase-MT_Hybrid"/>
</dbReference>
<dbReference type="InterPro" id="IPR036397">
    <property type="entry name" value="RNaseH_sf"/>
</dbReference>
<feature type="domain" description="G-protein coupled receptors family 1 profile" evidence="8">
    <location>
        <begin position="59"/>
        <end position="302"/>
    </location>
</feature>
<feature type="transmembrane region" description="Helical" evidence="7">
    <location>
        <begin position="158"/>
        <end position="179"/>
    </location>
</feature>
<evidence type="ECO:0000256" key="4">
    <source>
        <dbReference type="ARBA" id="ARBA00022989"/>
    </source>
</evidence>
<keyword evidence="6" id="KW-0675">Receptor</keyword>
<feature type="transmembrane region" description="Helical" evidence="7">
    <location>
        <begin position="207"/>
        <end position="231"/>
    </location>
</feature>
<keyword evidence="5 7" id="KW-0472">Membrane</keyword>
<comment type="similarity">
    <text evidence="2 6">Belongs to the G-protein coupled receptor 1 family.</text>
</comment>
<dbReference type="SUPFAM" id="SSF81321">
    <property type="entry name" value="Family A G protein-coupled receptor-like"/>
    <property type="match status" value="1"/>
</dbReference>
<sequence length="637" mass="73419">MLEGDSINATTEDFLLLWAGEDTLWDNTTTRKVALKYPREANVFAAVCSVLFIVVGVPGNLLTIVALARWTKLRNATTAFVVSLCTADLLFCAFNLPLTASRFIHEDWVLGETLCKLFPFFFYGNVAASLMSMTAITINRYILINHYRLYDTIYQKKYIALMILFCWAFSFAMLFPALFQVWGQLGYHAATFSCTILELHGRSPKKFLFVFGFLLPCFVIITSYSCIFLKVTTVSFTASKKIISRVFIKVHRSRRNLSSHNSAVPARSPSHRADELRLTRLMLIIFCSFLVCFLPLMVVNVFDSKITCFGSSSIFTYKKKMDQRTCIKFCVKNDIKCADAFRMLTVAYGEATLDRSNVYRWYKMFSEGREDVNDEERAGRPSTSTTDEKINEVEKMILANRRITVREVAEDLNISIGSYHSIFINDLGMRRVAAKFVPKLINCDQKQHRMNIANEMLDSVRDDPNLLQRVITGDEAWVHGYDVETKAQSSQWKLPHEPRPKKARQVRSNGKVLLTVFFDCRGVVHHEFLPQGITVNKEYYLQVVRNLREAIRQKRPDLWKNKNWLLHHDNAPAHTSLLVRDLLAKNNTLMMPRSHRISDLAPCDFLLFPKLKRPMKGRRYATLDEIKTALKEELKRF</sequence>
<dbReference type="InterPro" id="IPR001888">
    <property type="entry name" value="Transposase_1"/>
</dbReference>
<feature type="transmembrane region" description="Helical" evidence="7">
    <location>
        <begin position="79"/>
        <end position="100"/>
    </location>
</feature>
<dbReference type="EMBL" id="CP092871">
    <property type="protein sequence ID" value="UYV72427.1"/>
    <property type="molecule type" value="Genomic_DNA"/>
</dbReference>
<evidence type="ECO:0000256" key="2">
    <source>
        <dbReference type="ARBA" id="ARBA00010663"/>
    </source>
</evidence>
<proteinExistence type="inferred from homology"/>
<evidence type="ECO:0000256" key="3">
    <source>
        <dbReference type="ARBA" id="ARBA00022692"/>
    </source>
</evidence>
<name>A0ABY6KVX1_9ARAC</name>
<comment type="subcellular location">
    <subcellularLocation>
        <location evidence="1">Membrane</location>
    </subcellularLocation>
</comment>
<evidence type="ECO:0000256" key="7">
    <source>
        <dbReference type="SAM" id="Phobius"/>
    </source>
</evidence>
<dbReference type="CDD" id="cd15210">
    <property type="entry name" value="7tmA_GPR84-like"/>
    <property type="match status" value="1"/>
</dbReference>
<keyword evidence="6" id="KW-0807">Transducer</keyword>
<dbReference type="Pfam" id="PF00001">
    <property type="entry name" value="7tm_1"/>
    <property type="match status" value="1"/>
</dbReference>
<keyword evidence="6" id="KW-0297">G-protein coupled receptor</keyword>
<dbReference type="InterPro" id="IPR000276">
    <property type="entry name" value="GPCR_Rhodpsn"/>
</dbReference>
<dbReference type="Gene3D" id="1.20.1070.10">
    <property type="entry name" value="Rhodopsin 7-helix transmembrane proteins"/>
    <property type="match status" value="1"/>
</dbReference>
<dbReference type="InterPro" id="IPR041426">
    <property type="entry name" value="Mos1_HTH"/>
</dbReference>
<gene>
    <name evidence="9" type="ORF">LAZ67_9003094</name>
</gene>
<dbReference type="PRINTS" id="PR00237">
    <property type="entry name" value="GPCRRHODOPSN"/>
</dbReference>
<evidence type="ECO:0000259" key="8">
    <source>
        <dbReference type="PROSITE" id="PS50262"/>
    </source>
</evidence>
<feature type="transmembrane region" description="Helical" evidence="7">
    <location>
        <begin position="120"/>
        <end position="138"/>
    </location>
</feature>
<accession>A0ABY6KVX1</accession>
<evidence type="ECO:0000313" key="10">
    <source>
        <dbReference type="Proteomes" id="UP001235939"/>
    </source>
</evidence>
<protein>
    <recommendedName>
        <fullName evidence="8">G-protein coupled receptors family 1 profile domain-containing protein</fullName>
    </recommendedName>
</protein>
<dbReference type="PROSITE" id="PS50262">
    <property type="entry name" value="G_PROTEIN_RECEP_F1_2"/>
    <property type="match status" value="1"/>
</dbReference>
<organism evidence="9 10">
    <name type="scientific">Cordylochernes scorpioides</name>
    <dbReference type="NCBI Taxonomy" id="51811"/>
    <lineage>
        <taxon>Eukaryota</taxon>
        <taxon>Metazoa</taxon>
        <taxon>Ecdysozoa</taxon>
        <taxon>Arthropoda</taxon>
        <taxon>Chelicerata</taxon>
        <taxon>Arachnida</taxon>
        <taxon>Pseudoscorpiones</taxon>
        <taxon>Cheliferoidea</taxon>
        <taxon>Chernetidae</taxon>
        <taxon>Cordylochernes</taxon>
    </lineage>
</organism>
<dbReference type="Pfam" id="PF17906">
    <property type="entry name" value="HTH_48"/>
    <property type="match status" value="1"/>
</dbReference>
<reference evidence="9 10" key="1">
    <citation type="submission" date="2022-01" db="EMBL/GenBank/DDBJ databases">
        <title>A chromosomal length assembly of Cordylochernes scorpioides.</title>
        <authorList>
            <person name="Zeh D."/>
            <person name="Zeh J."/>
        </authorList>
    </citation>
    <scope>NUCLEOTIDE SEQUENCE [LARGE SCALE GENOMIC DNA]</scope>
    <source>
        <strain evidence="9">IN4F17</strain>
        <tissue evidence="9">Whole Body</tissue>
    </source>
</reference>
<dbReference type="Pfam" id="PF01359">
    <property type="entry name" value="Transposase_1"/>
    <property type="match status" value="1"/>
</dbReference>
<dbReference type="InterPro" id="IPR017452">
    <property type="entry name" value="GPCR_Rhodpsn_7TM"/>
</dbReference>
<keyword evidence="4 7" id="KW-1133">Transmembrane helix</keyword>
<evidence type="ECO:0000256" key="1">
    <source>
        <dbReference type="ARBA" id="ARBA00004370"/>
    </source>
</evidence>
<dbReference type="Gene3D" id="3.30.420.10">
    <property type="entry name" value="Ribonuclease H-like superfamily/Ribonuclease H"/>
    <property type="match status" value="1"/>
</dbReference>
<evidence type="ECO:0000256" key="6">
    <source>
        <dbReference type="RuleBase" id="RU000688"/>
    </source>
</evidence>
<dbReference type="PROSITE" id="PS00237">
    <property type="entry name" value="G_PROTEIN_RECEP_F1_1"/>
    <property type="match status" value="1"/>
</dbReference>
<dbReference type="PANTHER" id="PTHR46060">
    <property type="entry name" value="MARINER MOS1 TRANSPOSASE-LIKE PROTEIN"/>
    <property type="match status" value="1"/>
</dbReference>
<feature type="transmembrane region" description="Helical" evidence="7">
    <location>
        <begin position="43"/>
        <end position="67"/>
    </location>
</feature>